<gene>
    <name evidence="1" type="ORF">PHO31112_01602</name>
</gene>
<dbReference type="Proteomes" id="UP000343317">
    <property type="component" value="Unassembled WGS sequence"/>
</dbReference>
<accession>A0A5E4TS69</accession>
<proteinExistence type="predicted"/>
<name>A0A5E4TS69_9BURK</name>
<evidence type="ECO:0000313" key="1">
    <source>
        <dbReference type="EMBL" id="VVD90725.1"/>
    </source>
</evidence>
<organism evidence="1 2">
    <name type="scientific">Pandoraea horticolens</name>
    <dbReference type="NCBI Taxonomy" id="2508298"/>
    <lineage>
        <taxon>Bacteria</taxon>
        <taxon>Pseudomonadati</taxon>
        <taxon>Pseudomonadota</taxon>
        <taxon>Betaproteobacteria</taxon>
        <taxon>Burkholderiales</taxon>
        <taxon>Burkholderiaceae</taxon>
        <taxon>Pandoraea</taxon>
    </lineage>
</organism>
<protein>
    <submittedName>
        <fullName evidence="1">Mechanosensitive ion channel protein MscS</fullName>
    </submittedName>
</protein>
<keyword evidence="2" id="KW-1185">Reference proteome</keyword>
<dbReference type="EMBL" id="CABPSM010000003">
    <property type="protein sequence ID" value="VVD90725.1"/>
    <property type="molecule type" value="Genomic_DNA"/>
</dbReference>
<reference evidence="1 2" key="1">
    <citation type="submission" date="2019-08" db="EMBL/GenBank/DDBJ databases">
        <authorList>
            <person name="Peeters C."/>
        </authorList>
    </citation>
    <scope>NUCLEOTIDE SEQUENCE [LARGE SCALE GENOMIC DNA]</scope>
    <source>
        <strain evidence="1 2">LMG 31112</strain>
    </source>
</reference>
<dbReference type="AlphaFoldDB" id="A0A5E4TS69"/>
<evidence type="ECO:0000313" key="2">
    <source>
        <dbReference type="Proteomes" id="UP000343317"/>
    </source>
</evidence>
<sequence length="50" mass="5340">MVDEIGLFVTTLTTADNLRVYAGNTKVCGDNITVYDANAFRRADALTAGT</sequence>
<dbReference type="RefSeq" id="WP_174995607.1">
    <property type="nucleotide sequence ID" value="NZ_CABPSM010000003.1"/>
</dbReference>